<comment type="subcellular location">
    <subcellularLocation>
        <location evidence="1">Cell outer membrane</location>
    </subcellularLocation>
</comment>
<evidence type="ECO:0000256" key="1">
    <source>
        <dbReference type="ARBA" id="ARBA00004442"/>
    </source>
</evidence>
<accession>A0A1I3DVG2</accession>
<dbReference type="GO" id="GO:0009279">
    <property type="term" value="C:cell outer membrane"/>
    <property type="evidence" value="ECO:0007669"/>
    <property type="project" value="UniProtKB-SubCell"/>
</dbReference>
<evidence type="ECO:0000313" key="3">
    <source>
        <dbReference type="Proteomes" id="UP000199548"/>
    </source>
</evidence>
<gene>
    <name evidence="2" type="ORF">SAMN05192543_101536</name>
</gene>
<dbReference type="AlphaFoldDB" id="A0A1I3DVG2"/>
<dbReference type="RefSeq" id="WP_091007034.1">
    <property type="nucleotide sequence ID" value="NZ_CP041743.1"/>
</dbReference>
<dbReference type="InterPro" id="IPR003522">
    <property type="entry name" value="T3SS_OM_pore_YscC"/>
</dbReference>
<evidence type="ECO:0000313" key="2">
    <source>
        <dbReference type="EMBL" id="SFH90471.1"/>
    </source>
</evidence>
<dbReference type="InterPro" id="IPR038591">
    <property type="entry name" value="NolW-like_sf"/>
</dbReference>
<dbReference type="GO" id="GO:0009306">
    <property type="term" value="P:protein secretion"/>
    <property type="evidence" value="ECO:0007669"/>
    <property type="project" value="InterPro"/>
</dbReference>
<keyword evidence="3" id="KW-1185">Reference proteome</keyword>
<dbReference type="Gene3D" id="3.30.1370.120">
    <property type="match status" value="1"/>
</dbReference>
<dbReference type="PANTHER" id="PTHR30332">
    <property type="entry name" value="PROBABLE GENERAL SECRETION PATHWAY PROTEIN D"/>
    <property type="match status" value="1"/>
</dbReference>
<protein>
    <submittedName>
        <fullName evidence="2">Type III secretion outer membrane pore, YscC/HrcC family</fullName>
    </submittedName>
</protein>
<proteinExistence type="predicted"/>
<dbReference type="EMBL" id="FOQU01000001">
    <property type="protein sequence ID" value="SFH90471.1"/>
    <property type="molecule type" value="Genomic_DNA"/>
</dbReference>
<name>A0A1I3DVG2_9BURK</name>
<dbReference type="STRING" id="420953.SAMN05192543_101536"/>
<dbReference type="PRINTS" id="PR01337">
    <property type="entry name" value="TYPE3OMGPROT"/>
</dbReference>
<sequence>MSIRILLRCSMLAGVLAVAMGSVGVLGAPGVNWQGNRFVYDTNGSSLVDTLNAFSTGQNVPIRMSGNIQGTVHGHFVMPPRQFLDTICARFDLDWYYDGTAIQISPISDEQTLAIRLNYLTPDALAAGLAKSGVTDARFPLQFDPVHHTVVVKGPAAYIAQLSSAAGRLELDAQARTRTTVKVVRLQSALAADQVRSIGGHDVIVQGVATLLQQRFMHGRLGTDANQNAVQPVEFAAALPIVEADASTNSVLIRDKPERIDGDAVLVADLDTRPKLVSVEAWVVDVNRDALAELGTTLPLAATSGDAGAGSSDTLGFATAADGGHDLVVQLHALEQAQRAHTEVSRTMLTLDGTPAVIDRHEARLALREGDVPDGADNLWLSVKPTLDAEAAFQRVALRVDLGLSSTKAGDTPAHEQIVAANLAPGECLVIAAPSPGQADPNAPQRLVLLIPHIAA</sequence>
<organism evidence="2 3">
    <name type="scientific">Paraburkholderia megapolitana</name>
    <dbReference type="NCBI Taxonomy" id="420953"/>
    <lineage>
        <taxon>Bacteria</taxon>
        <taxon>Pseudomonadati</taxon>
        <taxon>Pseudomonadota</taxon>
        <taxon>Betaproteobacteria</taxon>
        <taxon>Burkholderiales</taxon>
        <taxon>Burkholderiaceae</taxon>
        <taxon>Paraburkholderia</taxon>
    </lineage>
</organism>
<dbReference type="OrthoDB" id="9779724at2"/>
<dbReference type="GO" id="GO:0015627">
    <property type="term" value="C:type II protein secretion system complex"/>
    <property type="evidence" value="ECO:0007669"/>
    <property type="project" value="TreeGrafter"/>
</dbReference>
<dbReference type="InterPro" id="IPR050810">
    <property type="entry name" value="Bact_Secretion_Sys_Channel"/>
</dbReference>
<dbReference type="Proteomes" id="UP000199548">
    <property type="component" value="Unassembled WGS sequence"/>
</dbReference>
<dbReference type="PANTHER" id="PTHR30332:SF5">
    <property type="entry name" value="SPI-1 TYPE 3 SECRETION SYSTEM SECRETIN"/>
    <property type="match status" value="1"/>
</dbReference>
<reference evidence="2 3" key="1">
    <citation type="submission" date="2016-10" db="EMBL/GenBank/DDBJ databases">
        <authorList>
            <person name="de Groot N.N."/>
        </authorList>
    </citation>
    <scope>NUCLEOTIDE SEQUENCE [LARGE SCALE GENOMIC DNA]</scope>
    <source>
        <strain evidence="2 3">LMG 23650</strain>
    </source>
</reference>
<dbReference type="Gene3D" id="3.55.50.30">
    <property type="match status" value="1"/>
</dbReference>